<evidence type="ECO:0000256" key="11">
    <source>
        <dbReference type="ARBA" id="ARBA00023180"/>
    </source>
</evidence>
<dbReference type="InterPro" id="IPR013128">
    <property type="entry name" value="Peptidase_C1A"/>
</dbReference>
<evidence type="ECO:0000259" key="14">
    <source>
        <dbReference type="SMART" id="SM00848"/>
    </source>
</evidence>
<keyword evidence="10" id="KW-1015">Disulfide bond</keyword>
<dbReference type="Gene3D" id="3.90.70.10">
    <property type="entry name" value="Cysteine proteinases"/>
    <property type="match status" value="1"/>
</dbReference>
<evidence type="ECO:0000259" key="13">
    <source>
        <dbReference type="SMART" id="SM00645"/>
    </source>
</evidence>
<feature type="domain" description="Peptidase C1A papain C-terminal" evidence="13">
    <location>
        <begin position="141"/>
        <end position="357"/>
    </location>
</feature>
<evidence type="ECO:0000256" key="6">
    <source>
        <dbReference type="ARBA" id="ARBA00022670"/>
    </source>
</evidence>
<dbReference type="GO" id="GO:0010623">
    <property type="term" value="P:programmed cell death involved in cell development"/>
    <property type="evidence" value="ECO:0007669"/>
    <property type="project" value="UniProtKB-ARBA"/>
</dbReference>
<accession>A0A0K9NS17</accession>
<dbReference type="FunFam" id="3.90.70.10:FF:000055">
    <property type="entry name" value="cysteine protease XCP2"/>
    <property type="match status" value="1"/>
</dbReference>
<comment type="subcellular location">
    <subcellularLocation>
        <location evidence="2">Cell membrane</location>
    </subcellularLocation>
    <subcellularLocation>
        <location evidence="1">Vacuole</location>
    </subcellularLocation>
</comment>
<dbReference type="PROSITE" id="PS00139">
    <property type="entry name" value="THIOL_PROTEASE_CYS"/>
    <property type="match status" value="1"/>
</dbReference>
<sequence>MPNFTSIFIFFLAINTIILCEWTTCNATLFEEEHYSVVGYTPEDLASSDRLIDLFELWVRKHGKSYSSIEEKWVRLEVFKDNLMHVDETNRKSSSYQVGLNEFADLSHEEFKATHLGILGRRRRKSNNYPFSFRYAHVSDLPKFVDWRKNGAVTDVKNQGSCGSCWAFSTVAAVEGINQIVTGNLTSLSEQELIDCDTNFNKGCNGGLMDHAFQFIVKNGGIHTEADYPYVTKEGTCEQKKEDLEVVTISGYEDVPLNSEDDLLKAIAHQPVSVAIEASGRDFQFYSGGVFDGPCGTDLDHGVTAVGYGTSEEEDDYIIVKNSWGPKWGENGYIRMKRNTGKPTGKCGINMLASYPTKNQSALITGVAQKNSTFM</sequence>
<dbReference type="OrthoDB" id="10253408at2759"/>
<dbReference type="InterPro" id="IPR025661">
    <property type="entry name" value="Pept_asp_AS"/>
</dbReference>
<evidence type="ECO:0000256" key="8">
    <source>
        <dbReference type="ARBA" id="ARBA00022801"/>
    </source>
</evidence>
<reference evidence="16" key="1">
    <citation type="journal article" date="2016" name="Nature">
        <title>The genome of the seagrass Zostera marina reveals angiosperm adaptation to the sea.</title>
        <authorList>
            <person name="Olsen J.L."/>
            <person name="Rouze P."/>
            <person name="Verhelst B."/>
            <person name="Lin Y.-C."/>
            <person name="Bayer T."/>
            <person name="Collen J."/>
            <person name="Dattolo E."/>
            <person name="De Paoli E."/>
            <person name="Dittami S."/>
            <person name="Maumus F."/>
            <person name="Michel G."/>
            <person name="Kersting A."/>
            <person name="Lauritano C."/>
            <person name="Lohaus R."/>
            <person name="Toepel M."/>
            <person name="Tonon T."/>
            <person name="Vanneste K."/>
            <person name="Amirebrahimi M."/>
            <person name="Brakel J."/>
            <person name="Bostroem C."/>
            <person name="Chovatia M."/>
            <person name="Grimwood J."/>
            <person name="Jenkins J.W."/>
            <person name="Jueterbock A."/>
            <person name="Mraz A."/>
            <person name="Stam W.T."/>
            <person name="Tice H."/>
            <person name="Bornberg-Bauer E."/>
            <person name="Green P.J."/>
            <person name="Pearson G.A."/>
            <person name="Procaccini G."/>
            <person name="Duarte C.M."/>
            <person name="Schmutz J."/>
            <person name="Reusch T.B.H."/>
            <person name="Van de Peer Y."/>
        </authorList>
    </citation>
    <scope>NUCLEOTIDE SEQUENCE [LARGE SCALE GENOMIC DNA]</scope>
    <source>
        <strain evidence="16">cv. Finnish</strain>
    </source>
</reference>
<keyword evidence="7 12" id="KW-0732">Signal</keyword>
<dbReference type="InterPro" id="IPR038765">
    <property type="entry name" value="Papain-like_cys_pep_sf"/>
</dbReference>
<evidence type="ECO:0000256" key="12">
    <source>
        <dbReference type="SAM" id="SignalP"/>
    </source>
</evidence>
<evidence type="ECO:0000256" key="4">
    <source>
        <dbReference type="ARBA" id="ARBA00022475"/>
    </source>
</evidence>
<evidence type="ECO:0000256" key="2">
    <source>
        <dbReference type="ARBA" id="ARBA00004236"/>
    </source>
</evidence>
<dbReference type="GO" id="GO:0005886">
    <property type="term" value="C:plasma membrane"/>
    <property type="evidence" value="ECO:0007669"/>
    <property type="project" value="UniProtKB-SubCell"/>
</dbReference>
<dbReference type="SUPFAM" id="SSF54001">
    <property type="entry name" value="Cysteine proteinases"/>
    <property type="match status" value="1"/>
</dbReference>
<evidence type="ECO:0000256" key="10">
    <source>
        <dbReference type="ARBA" id="ARBA00023157"/>
    </source>
</evidence>
<name>A0A0K9NS17_ZOSMR</name>
<dbReference type="SMART" id="SM00645">
    <property type="entry name" value="Pept_C1"/>
    <property type="match status" value="1"/>
</dbReference>
<dbReference type="GO" id="GO:0005764">
    <property type="term" value="C:lysosome"/>
    <property type="evidence" value="ECO:0000318"/>
    <property type="project" value="GO_Central"/>
</dbReference>
<dbReference type="GO" id="GO:0005615">
    <property type="term" value="C:extracellular space"/>
    <property type="evidence" value="ECO:0000318"/>
    <property type="project" value="GO_Central"/>
</dbReference>
<evidence type="ECO:0000256" key="9">
    <source>
        <dbReference type="ARBA" id="ARBA00023136"/>
    </source>
</evidence>
<dbReference type="OMA" id="KSNPNQM"/>
<dbReference type="Pfam" id="PF08246">
    <property type="entry name" value="Inhibitor_I29"/>
    <property type="match status" value="1"/>
</dbReference>
<dbReference type="GO" id="GO:0004197">
    <property type="term" value="F:cysteine-type endopeptidase activity"/>
    <property type="evidence" value="ECO:0000318"/>
    <property type="project" value="GO_Central"/>
</dbReference>
<protein>
    <submittedName>
        <fullName evidence="15">Cysteine proteinase</fullName>
    </submittedName>
</protein>
<keyword evidence="9" id="KW-0472">Membrane</keyword>
<keyword evidence="6" id="KW-0645">Protease</keyword>
<feature type="chain" id="PRO_5018687371" evidence="12">
    <location>
        <begin position="28"/>
        <end position="375"/>
    </location>
</feature>
<keyword evidence="4" id="KW-1003">Cell membrane</keyword>
<dbReference type="AlphaFoldDB" id="A0A0K9NS17"/>
<evidence type="ECO:0000256" key="7">
    <source>
        <dbReference type="ARBA" id="ARBA00022729"/>
    </source>
</evidence>
<organism evidence="15 16">
    <name type="scientific">Zostera marina</name>
    <name type="common">Eelgrass</name>
    <dbReference type="NCBI Taxonomy" id="29655"/>
    <lineage>
        <taxon>Eukaryota</taxon>
        <taxon>Viridiplantae</taxon>
        <taxon>Streptophyta</taxon>
        <taxon>Embryophyta</taxon>
        <taxon>Tracheophyta</taxon>
        <taxon>Spermatophyta</taxon>
        <taxon>Magnoliopsida</taxon>
        <taxon>Liliopsida</taxon>
        <taxon>Zosteraceae</taxon>
        <taxon>Zostera</taxon>
    </lineage>
</organism>
<dbReference type="PROSITE" id="PS00639">
    <property type="entry name" value="THIOL_PROTEASE_HIS"/>
    <property type="match status" value="1"/>
</dbReference>
<feature type="domain" description="Cathepsin propeptide inhibitor" evidence="14">
    <location>
        <begin position="55"/>
        <end position="111"/>
    </location>
</feature>
<dbReference type="STRING" id="29655.A0A0K9NS17"/>
<comment type="caution">
    <text evidence="15">The sequence shown here is derived from an EMBL/GenBank/DDBJ whole genome shotgun (WGS) entry which is preliminary data.</text>
</comment>
<keyword evidence="5" id="KW-0926">Vacuole</keyword>
<dbReference type="InterPro" id="IPR000169">
    <property type="entry name" value="Pept_cys_AS"/>
</dbReference>
<keyword evidence="16" id="KW-1185">Reference proteome</keyword>
<keyword evidence="11" id="KW-0325">Glycoprotein</keyword>
<dbReference type="SMART" id="SM00848">
    <property type="entry name" value="Inhibitor_I29"/>
    <property type="match status" value="1"/>
</dbReference>
<dbReference type="PROSITE" id="PS00640">
    <property type="entry name" value="THIOL_PROTEASE_ASN"/>
    <property type="match status" value="1"/>
</dbReference>
<keyword evidence="8" id="KW-0378">Hydrolase</keyword>
<feature type="signal peptide" evidence="12">
    <location>
        <begin position="1"/>
        <end position="27"/>
    </location>
</feature>
<dbReference type="CDD" id="cd02248">
    <property type="entry name" value="Peptidase_C1A"/>
    <property type="match status" value="1"/>
</dbReference>
<dbReference type="InterPro" id="IPR000668">
    <property type="entry name" value="Peptidase_C1A_C"/>
</dbReference>
<dbReference type="InterPro" id="IPR013201">
    <property type="entry name" value="Prot_inhib_I29"/>
</dbReference>
<dbReference type="InterPro" id="IPR039417">
    <property type="entry name" value="Peptidase_C1A_papain-like"/>
</dbReference>
<dbReference type="PRINTS" id="PR00705">
    <property type="entry name" value="PAPAIN"/>
</dbReference>
<evidence type="ECO:0000313" key="15">
    <source>
        <dbReference type="EMBL" id="KMZ59569.1"/>
    </source>
</evidence>
<dbReference type="GO" id="GO:0051603">
    <property type="term" value="P:proteolysis involved in protein catabolic process"/>
    <property type="evidence" value="ECO:0000318"/>
    <property type="project" value="GO_Central"/>
</dbReference>
<gene>
    <name evidence="15" type="ORF">ZOSMA_67G00620</name>
</gene>
<dbReference type="Pfam" id="PF00112">
    <property type="entry name" value="Peptidase_C1"/>
    <property type="match status" value="1"/>
</dbReference>
<dbReference type="EMBL" id="LFYR01001770">
    <property type="protein sequence ID" value="KMZ59569.1"/>
    <property type="molecule type" value="Genomic_DNA"/>
</dbReference>
<dbReference type="Proteomes" id="UP000036987">
    <property type="component" value="Unassembled WGS sequence"/>
</dbReference>
<evidence type="ECO:0000256" key="5">
    <source>
        <dbReference type="ARBA" id="ARBA00022554"/>
    </source>
</evidence>
<evidence type="ECO:0000256" key="3">
    <source>
        <dbReference type="ARBA" id="ARBA00008455"/>
    </source>
</evidence>
<dbReference type="InterPro" id="IPR025660">
    <property type="entry name" value="Pept_his_AS"/>
</dbReference>
<proteinExistence type="inferred from homology"/>
<evidence type="ECO:0000256" key="1">
    <source>
        <dbReference type="ARBA" id="ARBA00004116"/>
    </source>
</evidence>
<dbReference type="PANTHER" id="PTHR12411">
    <property type="entry name" value="CYSTEINE PROTEASE FAMILY C1-RELATED"/>
    <property type="match status" value="1"/>
</dbReference>
<evidence type="ECO:0000313" key="16">
    <source>
        <dbReference type="Proteomes" id="UP000036987"/>
    </source>
</evidence>
<comment type="similarity">
    <text evidence="3">Belongs to the peptidase C1 family.</text>
</comment>